<dbReference type="Gene3D" id="1.10.10.10">
    <property type="entry name" value="Winged helix-like DNA-binding domain superfamily/Winged helix DNA-binding domain"/>
    <property type="match status" value="1"/>
</dbReference>
<dbReference type="GO" id="GO:0003677">
    <property type="term" value="F:DNA binding"/>
    <property type="evidence" value="ECO:0007669"/>
    <property type="project" value="UniProtKB-KW"/>
</dbReference>
<evidence type="ECO:0000256" key="1">
    <source>
        <dbReference type="ARBA" id="ARBA00023015"/>
    </source>
</evidence>
<organism evidence="5 6">
    <name type="scientific">Nesterenkonia alkaliphila</name>
    <dbReference type="NCBI Taxonomy" id="1463631"/>
    <lineage>
        <taxon>Bacteria</taxon>
        <taxon>Bacillati</taxon>
        <taxon>Actinomycetota</taxon>
        <taxon>Actinomycetes</taxon>
        <taxon>Micrococcales</taxon>
        <taxon>Micrococcaceae</taxon>
        <taxon>Nesterenkonia</taxon>
    </lineage>
</organism>
<sequence>MLRLDPASAAPPYEQLREQLVEQIRSGALKPGATLLPVRRLAGDLGVAPNTVARTYRELEHAGYVKGQGRRGTVVLPPPEDQGDDDAARLTRDYLRAMESLGYTPEKALSCLKQAAGLP</sequence>
<feature type="domain" description="HTH gntR-type" evidence="4">
    <location>
        <begin position="10"/>
        <end position="78"/>
    </location>
</feature>
<evidence type="ECO:0000256" key="3">
    <source>
        <dbReference type="ARBA" id="ARBA00023163"/>
    </source>
</evidence>
<evidence type="ECO:0000313" key="5">
    <source>
        <dbReference type="EMBL" id="MVT25785.1"/>
    </source>
</evidence>
<evidence type="ECO:0000313" key="6">
    <source>
        <dbReference type="Proteomes" id="UP000460157"/>
    </source>
</evidence>
<reference evidence="5 6" key="1">
    <citation type="submission" date="2019-12" db="EMBL/GenBank/DDBJ databases">
        <title>Nesterenkonia muleiensis sp. nov., a novel actinobacterium isolated from sap of Populus euphratica.</title>
        <authorList>
            <person name="Wang R."/>
        </authorList>
    </citation>
    <scope>NUCLEOTIDE SEQUENCE [LARGE SCALE GENOMIC DNA]</scope>
    <source>
        <strain evidence="5 6">F10</strain>
    </source>
</reference>
<comment type="caution">
    <text evidence="5">The sequence shown here is derived from an EMBL/GenBank/DDBJ whole genome shotgun (WGS) entry which is preliminary data.</text>
</comment>
<dbReference type="InterPro" id="IPR000524">
    <property type="entry name" value="Tscrpt_reg_HTH_GntR"/>
</dbReference>
<dbReference type="InterPro" id="IPR036390">
    <property type="entry name" value="WH_DNA-bd_sf"/>
</dbReference>
<proteinExistence type="predicted"/>
<name>A0A7K1UH33_9MICC</name>
<dbReference type="PANTHER" id="PTHR38445">
    <property type="entry name" value="HTH-TYPE TRANSCRIPTIONAL REPRESSOR YTRA"/>
    <property type="match status" value="1"/>
</dbReference>
<dbReference type="SMART" id="SM00345">
    <property type="entry name" value="HTH_GNTR"/>
    <property type="match status" value="1"/>
</dbReference>
<dbReference type="CDD" id="cd07377">
    <property type="entry name" value="WHTH_GntR"/>
    <property type="match status" value="1"/>
</dbReference>
<dbReference type="AlphaFoldDB" id="A0A7K1UH33"/>
<dbReference type="PANTHER" id="PTHR38445:SF9">
    <property type="entry name" value="HTH-TYPE TRANSCRIPTIONAL REPRESSOR YTRA"/>
    <property type="match status" value="1"/>
</dbReference>
<dbReference type="Proteomes" id="UP000460157">
    <property type="component" value="Unassembled WGS sequence"/>
</dbReference>
<keyword evidence="3" id="KW-0804">Transcription</keyword>
<evidence type="ECO:0000259" key="4">
    <source>
        <dbReference type="PROSITE" id="PS50949"/>
    </source>
</evidence>
<evidence type="ECO:0000256" key="2">
    <source>
        <dbReference type="ARBA" id="ARBA00023125"/>
    </source>
</evidence>
<dbReference type="SUPFAM" id="SSF46785">
    <property type="entry name" value="Winged helix' DNA-binding domain"/>
    <property type="match status" value="1"/>
</dbReference>
<protein>
    <submittedName>
        <fullName evidence="5">GntR family transcriptional regulator</fullName>
    </submittedName>
</protein>
<dbReference type="InterPro" id="IPR036388">
    <property type="entry name" value="WH-like_DNA-bd_sf"/>
</dbReference>
<dbReference type="PROSITE" id="PS50949">
    <property type="entry name" value="HTH_GNTR"/>
    <property type="match status" value="1"/>
</dbReference>
<keyword evidence="6" id="KW-1185">Reference proteome</keyword>
<dbReference type="GO" id="GO:0003700">
    <property type="term" value="F:DNA-binding transcription factor activity"/>
    <property type="evidence" value="ECO:0007669"/>
    <property type="project" value="InterPro"/>
</dbReference>
<accession>A0A7K1UH33</accession>
<keyword evidence="1" id="KW-0805">Transcription regulation</keyword>
<dbReference type="EMBL" id="WRPM01000032">
    <property type="protein sequence ID" value="MVT25785.1"/>
    <property type="molecule type" value="Genomic_DNA"/>
</dbReference>
<dbReference type="Pfam" id="PF00392">
    <property type="entry name" value="GntR"/>
    <property type="match status" value="1"/>
</dbReference>
<gene>
    <name evidence="5" type="ORF">GNZ21_05320</name>
</gene>
<keyword evidence="2" id="KW-0238">DNA-binding</keyword>